<evidence type="ECO:0000313" key="3">
    <source>
        <dbReference type="Proteomes" id="UP001384579"/>
    </source>
</evidence>
<gene>
    <name evidence="2" type="ORF">WMG39_26265</name>
</gene>
<dbReference type="NCBIfam" id="NF045510">
    <property type="entry name" value="4Cys_prefix_kin"/>
    <property type="match status" value="1"/>
</dbReference>
<evidence type="ECO:0000313" key="2">
    <source>
        <dbReference type="EMBL" id="MEK0188320.1"/>
    </source>
</evidence>
<dbReference type="EMBL" id="JBBLXS010000580">
    <property type="protein sequence ID" value="MEK0188320.1"/>
    <property type="molecule type" value="Genomic_DNA"/>
</dbReference>
<reference evidence="2 3" key="1">
    <citation type="journal article" date="2020" name="Harmful Algae">
        <title>Molecular and morphological characterization of a novel dihydroanatoxin-a producing Microcoleus species (cyanobacteria) from the Russian River, California, USA.</title>
        <authorList>
            <person name="Conklin K.Y."/>
            <person name="Stancheva R."/>
            <person name="Otten T.G."/>
            <person name="Fadness R."/>
            <person name="Boyer G.L."/>
            <person name="Read B."/>
            <person name="Zhang X."/>
            <person name="Sheath R.G."/>
        </authorList>
    </citation>
    <scope>NUCLEOTIDE SEQUENCE [LARGE SCALE GENOMIC DNA]</scope>
    <source>
        <strain evidence="2 3">PTRS2</strain>
    </source>
</reference>
<protein>
    <submittedName>
        <fullName evidence="2">4-Cys prefix domain-containing protein</fullName>
    </submittedName>
</protein>
<evidence type="ECO:0000256" key="1">
    <source>
        <dbReference type="PROSITE-ProRule" id="PRU10141"/>
    </source>
</evidence>
<dbReference type="Gene3D" id="1.10.510.10">
    <property type="entry name" value="Transferase(Phosphotransferase) domain 1"/>
    <property type="match status" value="1"/>
</dbReference>
<dbReference type="PROSITE" id="PS00107">
    <property type="entry name" value="PROTEIN_KINASE_ATP"/>
    <property type="match status" value="1"/>
</dbReference>
<dbReference type="InterPro" id="IPR017441">
    <property type="entry name" value="Protein_kinase_ATP_BS"/>
</dbReference>
<comment type="caution">
    <text evidence="2">The sequence shown here is derived from an EMBL/GenBank/DDBJ whole genome shotgun (WGS) entry which is preliminary data.</text>
</comment>
<dbReference type="Proteomes" id="UP001384579">
    <property type="component" value="Unassembled WGS sequence"/>
</dbReference>
<keyword evidence="3" id="KW-1185">Reference proteome</keyword>
<organism evidence="2 3">
    <name type="scientific">Microcoleus anatoxicus PTRS2</name>
    <dbReference type="NCBI Taxonomy" id="2705321"/>
    <lineage>
        <taxon>Bacteria</taxon>
        <taxon>Bacillati</taxon>
        <taxon>Cyanobacteriota</taxon>
        <taxon>Cyanophyceae</taxon>
        <taxon>Oscillatoriophycideae</taxon>
        <taxon>Oscillatoriales</taxon>
        <taxon>Microcoleaceae</taxon>
        <taxon>Microcoleus</taxon>
        <taxon>Microcoleus anatoxicus</taxon>
    </lineage>
</organism>
<accession>A0ABU8YVF8</accession>
<keyword evidence="1" id="KW-0547">Nucleotide-binding</keyword>
<dbReference type="SUPFAM" id="SSF56112">
    <property type="entry name" value="Protein kinase-like (PK-like)"/>
    <property type="match status" value="1"/>
</dbReference>
<dbReference type="RefSeq" id="WP_340542051.1">
    <property type="nucleotide sequence ID" value="NZ_JBBLXS010000580.1"/>
</dbReference>
<sequence length="91" mass="9863">MSYCLNPTCQHPQNLGDAELCESGGSQLLLTPDPKASPASRYRTIKPIGQGGFGRTFLAVDETKPQMVSQCVIKQSLSQKNVAEKAAQLFH</sequence>
<proteinExistence type="predicted"/>
<name>A0ABU8YVF8_9CYAN</name>
<keyword evidence="1" id="KW-0067">ATP-binding</keyword>
<feature type="binding site" evidence="1">
    <location>
        <position position="74"/>
    </location>
    <ligand>
        <name>ATP</name>
        <dbReference type="ChEBI" id="CHEBI:30616"/>
    </ligand>
</feature>
<dbReference type="InterPro" id="IPR011009">
    <property type="entry name" value="Kinase-like_dom_sf"/>
</dbReference>
<feature type="non-terminal residue" evidence="2">
    <location>
        <position position="91"/>
    </location>
</feature>